<sequence length="113" mass="13556">MDGHLQELEQASNSKIYAHVWVVQMDREVRNDNEIARKLLDVVKDLDKSLAKRQGIINELNDKKGMRTWKAVTFFRELKHREMKMHRELVMHINETQMCTFEKTEFVKDIKKL</sequence>
<keyword evidence="2" id="KW-1185">Reference proteome</keyword>
<reference evidence="1" key="2">
    <citation type="submission" date="2022-01" db="EMBL/GenBank/DDBJ databases">
        <authorList>
            <person name="Yamashiro T."/>
            <person name="Shiraishi A."/>
            <person name="Satake H."/>
            <person name="Nakayama K."/>
        </authorList>
    </citation>
    <scope>NUCLEOTIDE SEQUENCE</scope>
</reference>
<proteinExistence type="predicted"/>
<comment type="caution">
    <text evidence="1">The sequence shown here is derived from an EMBL/GenBank/DDBJ whole genome shotgun (WGS) entry which is preliminary data.</text>
</comment>
<protein>
    <submittedName>
        <fullName evidence="1">Uncharacterized protein</fullName>
    </submittedName>
</protein>
<evidence type="ECO:0000313" key="1">
    <source>
        <dbReference type="EMBL" id="GJT84302.1"/>
    </source>
</evidence>
<dbReference type="Proteomes" id="UP001151760">
    <property type="component" value="Unassembled WGS sequence"/>
</dbReference>
<dbReference type="EMBL" id="BQNB010019345">
    <property type="protein sequence ID" value="GJT84302.1"/>
    <property type="molecule type" value="Genomic_DNA"/>
</dbReference>
<evidence type="ECO:0000313" key="2">
    <source>
        <dbReference type="Proteomes" id="UP001151760"/>
    </source>
</evidence>
<name>A0ABQ5H8U9_9ASTR</name>
<organism evidence="1 2">
    <name type="scientific">Tanacetum coccineum</name>
    <dbReference type="NCBI Taxonomy" id="301880"/>
    <lineage>
        <taxon>Eukaryota</taxon>
        <taxon>Viridiplantae</taxon>
        <taxon>Streptophyta</taxon>
        <taxon>Embryophyta</taxon>
        <taxon>Tracheophyta</taxon>
        <taxon>Spermatophyta</taxon>
        <taxon>Magnoliopsida</taxon>
        <taxon>eudicotyledons</taxon>
        <taxon>Gunneridae</taxon>
        <taxon>Pentapetalae</taxon>
        <taxon>asterids</taxon>
        <taxon>campanulids</taxon>
        <taxon>Asterales</taxon>
        <taxon>Asteraceae</taxon>
        <taxon>Asteroideae</taxon>
        <taxon>Anthemideae</taxon>
        <taxon>Anthemidinae</taxon>
        <taxon>Tanacetum</taxon>
    </lineage>
</organism>
<reference evidence="1" key="1">
    <citation type="journal article" date="2022" name="Int. J. Mol. Sci.">
        <title>Draft Genome of Tanacetum Coccineum: Genomic Comparison of Closely Related Tanacetum-Family Plants.</title>
        <authorList>
            <person name="Yamashiro T."/>
            <person name="Shiraishi A."/>
            <person name="Nakayama K."/>
            <person name="Satake H."/>
        </authorList>
    </citation>
    <scope>NUCLEOTIDE SEQUENCE</scope>
</reference>
<accession>A0ABQ5H8U9</accession>
<gene>
    <name evidence="1" type="ORF">Tco_1058644</name>
</gene>